<gene>
    <name evidence="3" type="ORF">CHYS00102_LOCUS26884</name>
</gene>
<feature type="transmembrane region" description="Helical" evidence="1">
    <location>
        <begin position="551"/>
        <end position="572"/>
    </location>
</feature>
<proteinExistence type="predicted"/>
<keyword evidence="2" id="KW-0732">Signal</keyword>
<feature type="signal peptide" evidence="2">
    <location>
        <begin position="1"/>
        <end position="25"/>
    </location>
</feature>
<dbReference type="AlphaFoldDB" id="A0A7S1BY50"/>
<reference evidence="3" key="1">
    <citation type="submission" date="2021-01" db="EMBL/GenBank/DDBJ databases">
        <authorList>
            <person name="Corre E."/>
            <person name="Pelletier E."/>
            <person name="Niang G."/>
            <person name="Scheremetjew M."/>
            <person name="Finn R."/>
            <person name="Kale V."/>
            <person name="Holt S."/>
            <person name="Cochrane G."/>
            <person name="Meng A."/>
            <person name="Brown T."/>
            <person name="Cohen L."/>
        </authorList>
    </citation>
    <scope>NUCLEOTIDE SEQUENCE</scope>
    <source>
        <strain evidence="3">308</strain>
    </source>
</reference>
<sequence>MIGTRMLKCFWLVYLFRSKVLLVDAQANGWNIERPTATSINEDGQLKLEIEYSVGTAASDATSSLKTRDCLESIVSGDDDTVTIETSTLFPGVFSLSVDLDKSSISTSSLTQLEAGKGNSAGTISFCIRVDLLEEEDLSVSFHRENFDINFDLTQSTFSITQSPIKLDLNDLASEVDTDYAVIACQCGVNSSELQDCLASPTPVQMGGMVALCIYPDSPEVLISNFDMQFKKLITPTEGPGSAGPDPEPVAQKMLPIVVKGTAGPEVATGVSWSCLTNTMPDSRRLAVSEDSYMNQPQRELVVSGPTLSPTFYPTTELPTASQTQGLFDINSYDTWYYEPWGSCYVRLIQGNRYLRQIWIVSYSDETNNMKVRGRTRSRLFLQGQPSIRVKWQDIRRIKMYATMLDSNTIKIEDISGGLTYMYRDLSGGIPYPSVLPSALPTACPESLQSSNERKLSLSAILGDGDHYKIVSRAVTELFIGGSEGFNAEGEAYLVFKNTVRRNQRILASILPFESMREMQELEDEGGRDVPYSLPFSLGRQETTARSSSKISFSALILYGGVALFIVLIICVKKKKCHTFLKK</sequence>
<evidence type="ECO:0000256" key="2">
    <source>
        <dbReference type="SAM" id="SignalP"/>
    </source>
</evidence>
<dbReference type="EMBL" id="HBFR01036909">
    <property type="protein sequence ID" value="CAD8899668.1"/>
    <property type="molecule type" value="Transcribed_RNA"/>
</dbReference>
<organism evidence="3">
    <name type="scientific">Corethron hystrix</name>
    <dbReference type="NCBI Taxonomy" id="216773"/>
    <lineage>
        <taxon>Eukaryota</taxon>
        <taxon>Sar</taxon>
        <taxon>Stramenopiles</taxon>
        <taxon>Ochrophyta</taxon>
        <taxon>Bacillariophyta</taxon>
        <taxon>Coscinodiscophyceae</taxon>
        <taxon>Corethrophycidae</taxon>
        <taxon>Corethrales</taxon>
        <taxon>Corethraceae</taxon>
        <taxon>Corethron</taxon>
    </lineage>
</organism>
<name>A0A7S1BY50_9STRA</name>
<keyword evidence="1" id="KW-0472">Membrane</keyword>
<accession>A0A7S1BY50</accession>
<protein>
    <submittedName>
        <fullName evidence="3">Uncharacterized protein</fullName>
    </submittedName>
</protein>
<keyword evidence="1" id="KW-0812">Transmembrane</keyword>
<feature type="chain" id="PRO_5031208744" evidence="2">
    <location>
        <begin position="26"/>
        <end position="583"/>
    </location>
</feature>
<keyword evidence="1" id="KW-1133">Transmembrane helix</keyword>
<evidence type="ECO:0000256" key="1">
    <source>
        <dbReference type="SAM" id="Phobius"/>
    </source>
</evidence>
<evidence type="ECO:0000313" key="3">
    <source>
        <dbReference type="EMBL" id="CAD8899668.1"/>
    </source>
</evidence>